<dbReference type="RefSeq" id="WP_006564457.1">
    <property type="nucleotide sequence ID" value="NZ_AP019774.1"/>
</dbReference>
<keyword evidence="11 15" id="KW-0472">Membrane</keyword>
<name>A0A6J4CYU5_9HELI</name>
<evidence type="ECO:0000313" key="20">
    <source>
        <dbReference type="Proteomes" id="UP000509742"/>
    </source>
</evidence>
<evidence type="ECO:0000313" key="17">
    <source>
        <dbReference type="EMBL" id="BCD46341.1"/>
    </source>
</evidence>
<accession>A0A6J4CYU5</accession>
<feature type="binding site" evidence="14">
    <location>
        <position position="22"/>
    </location>
    <ligand>
        <name>Mg(2+)</name>
        <dbReference type="ChEBI" id="CHEBI:18420"/>
        <label>1</label>
    </ligand>
</feature>
<reference evidence="18 19" key="1">
    <citation type="submission" date="2019-06" db="EMBL/GenBank/DDBJ databases">
        <title>Complete genome sequence of Helicobacter suis SNTW101c.</title>
        <authorList>
            <person name="Rimbara E."/>
            <person name="Suzuki M."/>
            <person name="Matsui H."/>
            <person name="Nakamura M."/>
            <person name="Mori S."/>
            <person name="Shibayama K."/>
        </authorList>
    </citation>
    <scope>NUCLEOTIDE SEQUENCE [LARGE SCALE GENOMIC DNA]</scope>
    <source>
        <strain evidence="18 19">SNTW101c</strain>
    </source>
</reference>
<dbReference type="Pfam" id="PF07670">
    <property type="entry name" value="Gate"/>
    <property type="match status" value="2"/>
</dbReference>
<keyword evidence="14" id="KW-0460">Magnesium</keyword>
<sequence>METIVVALVGQPNVGKSSLINAVSGAHLKVGNFAGVTVEKTEISVVYGGYTINIIDLPGIYALNDFTIEEKITKRFLDHESYDLILNVVDCTNLERNLTLTTQLLNQHKILIALNMWDEACEEGLEIDIKMLSKILGAPCICTSAHTRLNTEKILEHLITLHQQAYTPPTITYSPAFKLELDHLAKQLNTKPLENLHAYLNSHNLSLEQGAYLLLEQALPQSVLNPLEIIIQLKEQAEKRLCHALKEGSLSVILNQETLKFSKQLAKQVCKQIPTSTNYTKAIDKYLMHQVYGIPIFLALMFLVFSLSFLLGGSLQGFIETGFTLLSDYLKTHISNTGLGSLLGNGIIGGVGAVLSFLPLIMVLYLGISLLEATGYMSRVAFLLDGIFHKFGLHGKSFIPLVTGFGCSVPAYMATRTLQNQRERLITLFVIGFMSCSARLPIYVLFVGTFFPDKYASFVLFMIYITGALVALFMAKFLKLSVFRGQDESFIMEMPKYRMPSPKVIWVSIYTRSLSYLKKAGTYILAGALLIWFASQYPKDPQALTTYQIAYKKLKAHPLETSKQEQALHLLEENLQKSNLEYSLVGRIGQAIHGVFKPMDFNWQLSISLVTGFMAKEVVVSTLGVLYSLGNNPQDQMRFRKTLAQNVSFPSAIAFIVFIMFYIPCFAATITFGKEAGGAKFVLYLFVFTTAVAYIFSLLAYYVTQFCAAL</sequence>
<dbReference type="Gene3D" id="3.40.50.300">
    <property type="entry name" value="P-loop containing nucleotide triphosphate hydrolases"/>
    <property type="match status" value="1"/>
</dbReference>
<keyword evidence="6 13" id="KW-0547">Nucleotide-binding</keyword>
<dbReference type="GO" id="GO:0005525">
    <property type="term" value="F:GTP binding"/>
    <property type="evidence" value="ECO:0007669"/>
    <property type="project" value="UniProtKB-KW"/>
</dbReference>
<dbReference type="OrthoDB" id="9809127at2"/>
<gene>
    <name evidence="18" type="primary">feoB</name>
    <name evidence="17" type="ORF">NHP190020_13800</name>
    <name evidence="18" type="ORF">SNTW_13210</name>
</gene>
<feature type="binding site" evidence="13">
    <location>
        <begin position="56"/>
        <end position="59"/>
    </location>
    <ligand>
        <name>GTP</name>
        <dbReference type="ChEBI" id="CHEBI:37565"/>
        <label>3</label>
    </ligand>
</feature>
<keyword evidence="5 15" id="KW-0812">Transmembrane</keyword>
<dbReference type="InterPro" id="IPR050860">
    <property type="entry name" value="FeoB_GTPase"/>
</dbReference>
<evidence type="ECO:0000256" key="7">
    <source>
        <dbReference type="ARBA" id="ARBA00022989"/>
    </source>
</evidence>
<evidence type="ECO:0000313" key="18">
    <source>
        <dbReference type="EMBL" id="BCD70676.1"/>
    </source>
</evidence>
<keyword evidence="4 15" id="KW-0410">Iron transport</keyword>
<dbReference type="GO" id="GO:0046872">
    <property type="term" value="F:metal ion binding"/>
    <property type="evidence" value="ECO:0007669"/>
    <property type="project" value="UniProtKB-KW"/>
</dbReference>
<feature type="transmembrane region" description="Helical" evidence="15">
    <location>
        <begin position="605"/>
        <end position="629"/>
    </location>
</feature>
<keyword evidence="8 15" id="KW-0408">Iron</keyword>
<evidence type="ECO:0000256" key="8">
    <source>
        <dbReference type="ARBA" id="ARBA00023004"/>
    </source>
</evidence>
<feature type="transmembrane region" description="Helical" evidence="15">
    <location>
        <begin position="425"/>
        <end position="449"/>
    </location>
</feature>
<evidence type="ECO:0000256" key="3">
    <source>
        <dbReference type="ARBA" id="ARBA00022475"/>
    </source>
</evidence>
<dbReference type="NCBIfam" id="TIGR00231">
    <property type="entry name" value="small_GTP"/>
    <property type="match status" value="1"/>
</dbReference>
<dbReference type="EMBL" id="AP023036">
    <property type="protein sequence ID" value="BCD46341.1"/>
    <property type="molecule type" value="Genomic_DNA"/>
</dbReference>
<feature type="transmembrane region" description="Helical" evidence="15">
    <location>
        <begin position="291"/>
        <end position="311"/>
    </location>
</feature>
<comment type="subcellular location">
    <subcellularLocation>
        <location evidence="15">Cell inner membrane</location>
        <topology evidence="15">Multi-pass membrane protein</topology>
    </subcellularLocation>
    <subcellularLocation>
        <location evidence="1">Cell membrane</location>
        <topology evidence="1">Multi-pass membrane protein</topology>
    </subcellularLocation>
</comment>
<dbReference type="InterPro" id="IPR011642">
    <property type="entry name" value="Gate_dom"/>
</dbReference>
<evidence type="ECO:0000256" key="10">
    <source>
        <dbReference type="ARBA" id="ARBA00023134"/>
    </source>
</evidence>
<keyword evidence="9" id="KW-0406">Ion transport</keyword>
<feature type="transmembrane region" description="Helical" evidence="15">
    <location>
        <begin position="520"/>
        <end position="537"/>
    </location>
</feature>
<dbReference type="PANTHER" id="PTHR43185">
    <property type="entry name" value="FERROUS IRON TRANSPORT PROTEIN B"/>
    <property type="match status" value="1"/>
</dbReference>
<dbReference type="InterPro" id="IPR027417">
    <property type="entry name" value="P-loop_NTPase"/>
</dbReference>
<evidence type="ECO:0000256" key="9">
    <source>
        <dbReference type="ARBA" id="ARBA00023065"/>
    </source>
</evidence>
<feature type="binding site" evidence="14">
    <location>
        <position position="25"/>
    </location>
    <ligand>
        <name>Mg(2+)</name>
        <dbReference type="ChEBI" id="CHEBI:18420"/>
        <label>2</label>
    </ligand>
</feature>
<keyword evidence="2 15" id="KW-0813">Transport</keyword>
<feature type="binding site" evidence="13">
    <location>
        <begin position="144"/>
        <end position="146"/>
    </location>
    <ligand>
        <name>GTP</name>
        <dbReference type="ChEBI" id="CHEBI:37565"/>
        <label>1</label>
    </ligand>
</feature>
<evidence type="ECO:0000256" key="11">
    <source>
        <dbReference type="ARBA" id="ARBA00023136"/>
    </source>
</evidence>
<dbReference type="AlphaFoldDB" id="A0A6J4CYU5"/>
<dbReference type="Proteomes" id="UP000509742">
    <property type="component" value="Chromosome"/>
</dbReference>
<feature type="binding site" evidence="14">
    <location>
        <position position="24"/>
    </location>
    <ligand>
        <name>Mg(2+)</name>
        <dbReference type="ChEBI" id="CHEBI:18420"/>
        <label>2</label>
    </ligand>
</feature>
<dbReference type="InterPro" id="IPR005225">
    <property type="entry name" value="Small_GTP-bd"/>
</dbReference>
<dbReference type="GO" id="GO:0015093">
    <property type="term" value="F:ferrous iron transmembrane transporter activity"/>
    <property type="evidence" value="ECO:0007669"/>
    <property type="project" value="UniProtKB-UniRule"/>
</dbReference>
<dbReference type="PANTHER" id="PTHR43185:SF1">
    <property type="entry name" value="FE(2+) TRANSPORTER FEOB"/>
    <property type="match status" value="1"/>
</dbReference>
<proteinExistence type="inferred from homology"/>
<dbReference type="PROSITE" id="PS51711">
    <property type="entry name" value="G_FEOB"/>
    <property type="match status" value="1"/>
</dbReference>
<keyword evidence="7 15" id="KW-1133">Transmembrane helix</keyword>
<evidence type="ECO:0000256" key="6">
    <source>
        <dbReference type="ARBA" id="ARBA00022741"/>
    </source>
</evidence>
<organism evidence="18 19">
    <name type="scientific">Helicobacter suis</name>
    <dbReference type="NCBI Taxonomy" id="104628"/>
    <lineage>
        <taxon>Bacteria</taxon>
        <taxon>Pseudomonadati</taxon>
        <taxon>Campylobacterota</taxon>
        <taxon>Epsilonproteobacteria</taxon>
        <taxon>Campylobacterales</taxon>
        <taxon>Helicobacteraceae</taxon>
        <taxon>Helicobacter</taxon>
    </lineage>
</organism>
<dbReference type="NCBIfam" id="TIGR00437">
    <property type="entry name" value="feoB"/>
    <property type="match status" value="1"/>
</dbReference>
<feature type="transmembrane region" description="Helical" evidence="15">
    <location>
        <begin position="455"/>
        <end position="475"/>
    </location>
</feature>
<evidence type="ECO:0000313" key="19">
    <source>
        <dbReference type="Proteomes" id="UP000317935"/>
    </source>
</evidence>
<evidence type="ECO:0000256" key="12">
    <source>
        <dbReference type="NCBIfam" id="TIGR00437"/>
    </source>
</evidence>
<dbReference type="InterPro" id="IPR030389">
    <property type="entry name" value="G_FEOB_dom"/>
</dbReference>
<keyword evidence="3" id="KW-1003">Cell membrane</keyword>
<feature type="binding site" evidence="13">
    <location>
        <begin position="115"/>
        <end position="118"/>
    </location>
    <ligand>
        <name>GTP</name>
        <dbReference type="ChEBI" id="CHEBI:37565"/>
        <label>1</label>
    </ligand>
</feature>
<keyword evidence="20" id="KW-1185">Reference proteome</keyword>
<evidence type="ECO:0000256" key="1">
    <source>
        <dbReference type="ARBA" id="ARBA00004651"/>
    </source>
</evidence>
<comment type="function">
    <text evidence="15">Probable transporter of a GTP-driven Fe(2+) uptake system.</text>
</comment>
<evidence type="ECO:0000256" key="5">
    <source>
        <dbReference type="ARBA" id="ARBA00022692"/>
    </source>
</evidence>
<dbReference type="CDD" id="cd01879">
    <property type="entry name" value="FeoB"/>
    <property type="match status" value="1"/>
</dbReference>
<evidence type="ECO:0000259" key="16">
    <source>
        <dbReference type="PROSITE" id="PS51711"/>
    </source>
</evidence>
<feature type="domain" description="FeoB-type G" evidence="16">
    <location>
        <begin position="3"/>
        <end position="164"/>
    </location>
</feature>
<comment type="similarity">
    <text evidence="15">Belongs to the TRAFAC class TrmE-Era-EngA-EngB-Septin-like GTPase superfamily. FeoB GTPase (TC 9.A.8) family.</text>
</comment>
<evidence type="ECO:0000256" key="2">
    <source>
        <dbReference type="ARBA" id="ARBA00022448"/>
    </source>
</evidence>
<feature type="binding site" evidence="13">
    <location>
        <begin position="10"/>
        <end position="17"/>
    </location>
    <ligand>
        <name>GTP</name>
        <dbReference type="ChEBI" id="CHEBI:37565"/>
        <label>1</label>
    </ligand>
</feature>
<dbReference type="SUPFAM" id="SSF52540">
    <property type="entry name" value="P-loop containing nucleoside triphosphate hydrolases"/>
    <property type="match status" value="1"/>
</dbReference>
<evidence type="ECO:0000256" key="13">
    <source>
        <dbReference type="PIRSR" id="PIRSR603373-1"/>
    </source>
</evidence>
<evidence type="ECO:0000256" key="14">
    <source>
        <dbReference type="PIRSR" id="PIRSR603373-2"/>
    </source>
</evidence>
<feature type="binding site" evidence="14">
    <location>
        <position position="21"/>
    </location>
    <ligand>
        <name>Mg(2+)</name>
        <dbReference type="ChEBI" id="CHEBI:18420"/>
        <label>2</label>
    </ligand>
</feature>
<dbReference type="GO" id="GO:0005886">
    <property type="term" value="C:plasma membrane"/>
    <property type="evidence" value="ECO:0007669"/>
    <property type="project" value="UniProtKB-SubCell"/>
</dbReference>
<dbReference type="EMBL" id="AP019774">
    <property type="protein sequence ID" value="BCD70676.1"/>
    <property type="molecule type" value="Genomic_DNA"/>
</dbReference>
<evidence type="ECO:0000256" key="4">
    <source>
        <dbReference type="ARBA" id="ARBA00022496"/>
    </source>
</evidence>
<dbReference type="Pfam" id="PF07664">
    <property type="entry name" value="FeoB_C"/>
    <property type="match status" value="1"/>
</dbReference>
<feature type="transmembrane region" description="Helical" evidence="15">
    <location>
        <begin position="649"/>
        <end position="670"/>
    </location>
</feature>
<dbReference type="InterPro" id="IPR011640">
    <property type="entry name" value="Fe2_transport_prot_B_C"/>
</dbReference>
<feature type="transmembrane region" description="Helical" evidence="15">
    <location>
        <begin position="347"/>
        <end position="371"/>
    </location>
</feature>
<keyword evidence="14" id="KW-0479">Metal-binding</keyword>
<protein>
    <recommendedName>
        <fullName evidence="12 15">Ferrous iron transport protein B</fullName>
    </recommendedName>
</protein>
<feature type="binding site" evidence="13">
    <location>
        <begin position="35"/>
        <end position="39"/>
    </location>
    <ligand>
        <name>GTP</name>
        <dbReference type="ChEBI" id="CHEBI:37565"/>
        <label>2</label>
    </ligand>
</feature>
<evidence type="ECO:0000256" key="15">
    <source>
        <dbReference type="RuleBase" id="RU362098"/>
    </source>
</evidence>
<dbReference type="Proteomes" id="UP000317935">
    <property type="component" value="Chromosome"/>
</dbReference>
<feature type="transmembrane region" description="Helical" evidence="15">
    <location>
        <begin position="682"/>
        <end position="703"/>
    </location>
</feature>
<keyword evidence="10 13" id="KW-0342">GTP-binding</keyword>
<dbReference type="InterPro" id="IPR003373">
    <property type="entry name" value="Fe2_transport_prot-B"/>
</dbReference>
<dbReference type="Pfam" id="PF02421">
    <property type="entry name" value="FeoB_N"/>
    <property type="match status" value="1"/>
</dbReference>
<reference evidence="17 20" key="2">
    <citation type="submission" date="2020-04" db="EMBL/GenBank/DDBJ databases">
        <title>Genomic analysis of gastric non-Helicobacter pylori Helicobacters isolated in Japan.</title>
        <authorList>
            <person name="Suzuki M."/>
            <person name="Rimbara E."/>
        </authorList>
    </citation>
    <scope>NUCLEOTIDE SEQUENCE [LARGE SCALE GENOMIC DNA]</scope>
    <source>
        <strain evidence="17 20">NHP19-0020</strain>
    </source>
</reference>